<keyword evidence="5" id="KW-0472">Membrane</keyword>
<dbReference type="EC" id="3.6.4.13" evidence="4"/>
<name>A0A067MAC0_BOTB1</name>
<keyword evidence="5" id="KW-0812">Transmembrane</keyword>
<evidence type="ECO:0000313" key="8">
    <source>
        <dbReference type="Proteomes" id="UP000027195"/>
    </source>
</evidence>
<dbReference type="InterPro" id="IPR014001">
    <property type="entry name" value="Helicase_ATP-bd"/>
</dbReference>
<evidence type="ECO:0000256" key="2">
    <source>
        <dbReference type="ARBA" id="ARBA00022801"/>
    </source>
</evidence>
<dbReference type="SMART" id="SM00487">
    <property type="entry name" value="DEXDc"/>
    <property type="match status" value="1"/>
</dbReference>
<dbReference type="Proteomes" id="UP000027195">
    <property type="component" value="Unassembled WGS sequence"/>
</dbReference>
<comment type="domain">
    <text evidence="4">The Q motif is unique to and characteristic of the DEAD box family of RNA helicases and controls ATP binding and hydrolysis.</text>
</comment>
<dbReference type="GO" id="GO:0016787">
    <property type="term" value="F:hydrolase activity"/>
    <property type="evidence" value="ECO:0007669"/>
    <property type="project" value="UniProtKB-KW"/>
</dbReference>
<accession>A0A067MAC0</accession>
<keyword evidence="4" id="KW-0694">RNA-binding</keyword>
<evidence type="ECO:0000256" key="1">
    <source>
        <dbReference type="ARBA" id="ARBA00022741"/>
    </source>
</evidence>
<dbReference type="GO" id="GO:0005524">
    <property type="term" value="F:ATP binding"/>
    <property type="evidence" value="ECO:0007669"/>
    <property type="project" value="UniProtKB-UniRule"/>
</dbReference>
<comment type="catalytic activity">
    <reaction evidence="4">
        <text>ATP + H2O = ADP + phosphate + H(+)</text>
        <dbReference type="Rhea" id="RHEA:13065"/>
        <dbReference type="ChEBI" id="CHEBI:15377"/>
        <dbReference type="ChEBI" id="CHEBI:15378"/>
        <dbReference type="ChEBI" id="CHEBI:30616"/>
        <dbReference type="ChEBI" id="CHEBI:43474"/>
        <dbReference type="ChEBI" id="CHEBI:456216"/>
        <dbReference type="EC" id="3.6.4.13"/>
    </reaction>
</comment>
<dbReference type="SUPFAM" id="SSF52540">
    <property type="entry name" value="P-loop containing nucleoside triphosphate hydrolases"/>
    <property type="match status" value="2"/>
</dbReference>
<comment type="function">
    <text evidence="4">RNA helicase.</text>
</comment>
<feature type="transmembrane region" description="Helical" evidence="5">
    <location>
        <begin position="540"/>
        <end position="558"/>
    </location>
</feature>
<dbReference type="GO" id="GO:0003724">
    <property type="term" value="F:RNA helicase activity"/>
    <property type="evidence" value="ECO:0007669"/>
    <property type="project" value="UniProtKB-EC"/>
</dbReference>
<evidence type="ECO:0000256" key="5">
    <source>
        <dbReference type="SAM" id="Phobius"/>
    </source>
</evidence>
<sequence>MSLLIYFGTRPRLRPLASLCSSQARGYAAKRQARNPPLVGIFKDGMNVNTYNALAKCLTGGVTPVQEAIFKHHANAARGGLVDLLVKAQPGEGRSLAFLAAAIDARVASNAKVAQLRSLKQGAARAAKPRTNVGALVLAPSPLIATEMAIEARQLAGNHPRFGVVLINSESKTLPSGPLDIVVTTPPALLALPNSQGKRALLKQIETLIIDDLDTQIDNGYYAQLRRIHELLPPPEARHSMIFYAKTSGSLESIAKAILSNKHKFIDIIPEEDEEFDLHGHLHQFYTPISKPNQQIPHLFRLLAQSQLERSQGSKTIVFVPTVELAQLYKDIFESIRDTLPAGPETAFFASESDELDEFLRHSGGASVLFTSSMPSTLSRHPGVTHVVQVGCPPGNLKEYIHRLARTDIGGRGDLIVMPEEGNALKKLAKSRLQPREMKEVEEDVRLLAADYDHHSGPKAYTAVASRIAQHPKRIKAALNRVPLERVCAVFDSLLRFYLAGVKGNRKGFAYRRCEAWARAMGKDIRAPWVIKDVPLMSKWWSRITWWFIGLYVAIYLAKREREKAAKAER</sequence>
<keyword evidence="2 4" id="KW-0378">Hydrolase</keyword>
<dbReference type="InterPro" id="IPR011545">
    <property type="entry name" value="DEAD/DEAH_box_helicase_dom"/>
</dbReference>
<comment type="similarity">
    <text evidence="4">Belongs to the DEAD box helicase family.</text>
</comment>
<keyword evidence="3 4" id="KW-0067">ATP-binding</keyword>
<evidence type="ECO:0000313" key="7">
    <source>
        <dbReference type="EMBL" id="KDQ08787.1"/>
    </source>
</evidence>
<dbReference type="HOGENOM" id="CLU_478156_0_0_1"/>
<proteinExistence type="inferred from homology"/>
<keyword evidence="5" id="KW-1133">Transmembrane helix</keyword>
<dbReference type="Pfam" id="PF00270">
    <property type="entry name" value="DEAD"/>
    <property type="match status" value="1"/>
</dbReference>
<organism evidence="7 8">
    <name type="scientific">Botryobasidium botryosum (strain FD-172 SS1)</name>
    <dbReference type="NCBI Taxonomy" id="930990"/>
    <lineage>
        <taxon>Eukaryota</taxon>
        <taxon>Fungi</taxon>
        <taxon>Dikarya</taxon>
        <taxon>Basidiomycota</taxon>
        <taxon>Agaricomycotina</taxon>
        <taxon>Agaricomycetes</taxon>
        <taxon>Cantharellales</taxon>
        <taxon>Botryobasidiaceae</taxon>
        <taxon>Botryobasidium</taxon>
    </lineage>
</organism>
<evidence type="ECO:0000256" key="4">
    <source>
        <dbReference type="RuleBase" id="RU365068"/>
    </source>
</evidence>
<gene>
    <name evidence="7" type="ORF">BOTBODRAFT_69598</name>
</gene>
<dbReference type="EMBL" id="KL198086">
    <property type="protein sequence ID" value="KDQ08787.1"/>
    <property type="molecule type" value="Genomic_DNA"/>
</dbReference>
<evidence type="ECO:0000259" key="6">
    <source>
        <dbReference type="SMART" id="SM00487"/>
    </source>
</evidence>
<dbReference type="GO" id="GO:0003723">
    <property type="term" value="F:RNA binding"/>
    <property type="evidence" value="ECO:0007669"/>
    <property type="project" value="UniProtKB-UniRule"/>
</dbReference>
<evidence type="ECO:0000256" key="3">
    <source>
        <dbReference type="ARBA" id="ARBA00022840"/>
    </source>
</evidence>
<dbReference type="OrthoDB" id="193716at2759"/>
<feature type="domain" description="Helicase ATP-binding" evidence="6">
    <location>
        <begin position="58"/>
        <end position="285"/>
    </location>
</feature>
<dbReference type="InParanoid" id="A0A067MAC0"/>
<protein>
    <recommendedName>
        <fullName evidence="4">ATP-dependent RNA helicase</fullName>
        <ecNumber evidence="4">3.6.4.13</ecNumber>
    </recommendedName>
</protein>
<keyword evidence="8" id="KW-1185">Reference proteome</keyword>
<keyword evidence="4" id="KW-0347">Helicase</keyword>
<dbReference type="PANTHER" id="PTHR24031">
    <property type="entry name" value="RNA HELICASE"/>
    <property type="match status" value="1"/>
</dbReference>
<keyword evidence="1 4" id="KW-0547">Nucleotide-binding</keyword>
<dbReference type="InterPro" id="IPR027417">
    <property type="entry name" value="P-loop_NTPase"/>
</dbReference>
<dbReference type="Gene3D" id="3.40.50.300">
    <property type="entry name" value="P-loop containing nucleotide triphosphate hydrolases"/>
    <property type="match status" value="2"/>
</dbReference>
<reference evidence="8" key="1">
    <citation type="journal article" date="2014" name="Proc. Natl. Acad. Sci. U.S.A.">
        <title>Extensive sampling of basidiomycete genomes demonstrates inadequacy of the white-rot/brown-rot paradigm for wood decay fungi.</title>
        <authorList>
            <person name="Riley R."/>
            <person name="Salamov A.A."/>
            <person name="Brown D.W."/>
            <person name="Nagy L.G."/>
            <person name="Floudas D."/>
            <person name="Held B.W."/>
            <person name="Levasseur A."/>
            <person name="Lombard V."/>
            <person name="Morin E."/>
            <person name="Otillar R."/>
            <person name="Lindquist E.A."/>
            <person name="Sun H."/>
            <person name="LaButti K.M."/>
            <person name="Schmutz J."/>
            <person name="Jabbour D."/>
            <person name="Luo H."/>
            <person name="Baker S.E."/>
            <person name="Pisabarro A.G."/>
            <person name="Walton J.D."/>
            <person name="Blanchette R.A."/>
            <person name="Henrissat B."/>
            <person name="Martin F."/>
            <person name="Cullen D."/>
            <person name="Hibbett D.S."/>
            <person name="Grigoriev I.V."/>
        </authorList>
    </citation>
    <scope>NUCLEOTIDE SEQUENCE [LARGE SCALE GENOMIC DNA]</scope>
    <source>
        <strain evidence="8">FD-172 SS1</strain>
    </source>
</reference>
<dbReference type="STRING" id="930990.A0A067MAC0"/>
<dbReference type="AlphaFoldDB" id="A0A067MAC0"/>